<dbReference type="GeneTree" id="ENSGT00990000204198"/>
<reference evidence="3" key="4">
    <citation type="submission" date="2025-09" db="UniProtKB">
        <authorList>
            <consortium name="Ensembl"/>
        </authorList>
    </citation>
    <scope>IDENTIFICATION</scope>
</reference>
<accession>A0A3B1IDS6</accession>
<dbReference type="PANTHER" id="PTHR38325">
    <property type="entry name" value="MCG55969"/>
    <property type="match status" value="1"/>
</dbReference>
<dbReference type="AlphaFoldDB" id="A0A3B1IDS6"/>
<keyword evidence="2" id="KW-0812">Transmembrane</keyword>
<dbReference type="InParanoid" id="A0A3B1IDS6"/>
<feature type="region of interest" description="Disordered" evidence="1">
    <location>
        <begin position="120"/>
        <end position="154"/>
    </location>
</feature>
<reference evidence="4" key="2">
    <citation type="journal article" date="2014" name="Nat. Commun.">
        <title>The cavefish genome reveals candidate genes for eye loss.</title>
        <authorList>
            <person name="McGaugh S.E."/>
            <person name="Gross J.B."/>
            <person name="Aken B."/>
            <person name="Blin M."/>
            <person name="Borowsky R."/>
            <person name="Chalopin D."/>
            <person name="Hinaux H."/>
            <person name="Jeffery W.R."/>
            <person name="Keene A."/>
            <person name="Ma L."/>
            <person name="Minx P."/>
            <person name="Murphy D."/>
            <person name="O'Quin K.E."/>
            <person name="Retaux S."/>
            <person name="Rohner N."/>
            <person name="Searle S.M."/>
            <person name="Stahl B.A."/>
            <person name="Tabin C."/>
            <person name="Volff J.N."/>
            <person name="Yoshizawa M."/>
            <person name="Warren W.C."/>
        </authorList>
    </citation>
    <scope>NUCLEOTIDE SEQUENCE [LARGE SCALE GENOMIC DNA]</scope>
    <source>
        <strain evidence="4">female</strain>
    </source>
</reference>
<protein>
    <submittedName>
        <fullName evidence="3">Si:ch211-106f21.1</fullName>
    </submittedName>
</protein>
<dbReference type="PANTHER" id="PTHR38325:SF1">
    <property type="entry name" value="GENE, 17455-RELATED"/>
    <property type="match status" value="1"/>
</dbReference>
<proteinExistence type="predicted"/>
<reference evidence="4" key="1">
    <citation type="submission" date="2013-03" db="EMBL/GenBank/DDBJ databases">
        <authorList>
            <person name="Jeffery W."/>
            <person name="Warren W."/>
            <person name="Wilson R.K."/>
        </authorList>
    </citation>
    <scope>NUCLEOTIDE SEQUENCE</scope>
    <source>
        <strain evidence="4">female</strain>
    </source>
</reference>
<keyword evidence="2" id="KW-1133">Transmembrane helix</keyword>
<dbReference type="Pfam" id="PF17665">
    <property type="entry name" value="DUF5527"/>
    <property type="match status" value="1"/>
</dbReference>
<sequence length="171" mass="18680">MDILQNATLNDSTPLYSSLTPSLYNLSTPSSNLSIPLPPLLPPFFTLHHPLPTIIVTLCLFLLFGGCVSLLALCCSSRRSEELDGGGCGPGDVLYCGRSLPSEPQLKLWKRLGSVRRSFSSAASFRRPPPPSASTRDSRPNCPYSWRRTGETRRPRAAFPTDSLVFIGCKP</sequence>
<feature type="transmembrane region" description="Helical" evidence="2">
    <location>
        <begin position="51"/>
        <end position="73"/>
    </location>
</feature>
<evidence type="ECO:0000256" key="1">
    <source>
        <dbReference type="SAM" id="MobiDB-lite"/>
    </source>
</evidence>
<evidence type="ECO:0000256" key="2">
    <source>
        <dbReference type="SAM" id="Phobius"/>
    </source>
</evidence>
<dbReference type="Ensembl" id="ENSAMXT00000029924.1">
    <property type="protein sequence ID" value="ENSAMXP00000028078.1"/>
    <property type="gene ID" value="ENSAMXG00000033271.1"/>
</dbReference>
<keyword evidence="4" id="KW-1185">Reference proteome</keyword>
<dbReference type="Bgee" id="ENSAMXG00000033271">
    <property type="expression patterns" value="Expressed in embryo and 2 other cell types or tissues"/>
</dbReference>
<name>A0A3B1IDS6_ASTMX</name>
<reference evidence="3" key="3">
    <citation type="submission" date="2025-08" db="UniProtKB">
        <authorList>
            <consortium name="Ensembl"/>
        </authorList>
    </citation>
    <scope>IDENTIFICATION</scope>
</reference>
<keyword evidence="2" id="KW-0472">Membrane</keyword>
<dbReference type="InterPro" id="IPR039954">
    <property type="entry name" value="DUF5527"/>
</dbReference>
<dbReference type="Proteomes" id="UP000018467">
    <property type="component" value="Unassembled WGS sequence"/>
</dbReference>
<organism evidence="3 4">
    <name type="scientific">Astyanax mexicanus</name>
    <name type="common">Blind cave fish</name>
    <name type="synonym">Astyanax fasciatus mexicanus</name>
    <dbReference type="NCBI Taxonomy" id="7994"/>
    <lineage>
        <taxon>Eukaryota</taxon>
        <taxon>Metazoa</taxon>
        <taxon>Chordata</taxon>
        <taxon>Craniata</taxon>
        <taxon>Vertebrata</taxon>
        <taxon>Euteleostomi</taxon>
        <taxon>Actinopterygii</taxon>
        <taxon>Neopterygii</taxon>
        <taxon>Teleostei</taxon>
        <taxon>Ostariophysi</taxon>
        <taxon>Characiformes</taxon>
        <taxon>Characoidei</taxon>
        <taxon>Acestrorhamphidae</taxon>
        <taxon>Acestrorhamphinae</taxon>
        <taxon>Astyanax</taxon>
    </lineage>
</organism>
<evidence type="ECO:0000313" key="3">
    <source>
        <dbReference type="Ensembl" id="ENSAMXP00000028078.1"/>
    </source>
</evidence>
<evidence type="ECO:0000313" key="4">
    <source>
        <dbReference type="Proteomes" id="UP000018467"/>
    </source>
</evidence>